<sequence length="313" mass="35691">MSFFPMSQDAQILTDHPNCLTDDYPNYKTEDILEPTPQEISEGSTKKPTKKWAHPKFVLSSFQLYETKTRYYVIGTNEARQRYRVLKIDRTNPNELDVFEDDVLYTEQEKTRLLKMIEDGNLSVGGLQLSPMEIHGLVGFIKFTQGWYMIFITKRRQVAVLGGHYVYHIDKTRLIPVGPQVKLDKNSDEARYITTFQNIDLAKNFYFSYTYDLTNSLQTNLTRPPSGPNDDNTSKDNSASKDDTMSKSDTTSKDSIISKSDDTPKDNTIPKSNSTPKDNTMPKNIHTSKVNSASRINSTSKLNNTPKDNDTPK</sequence>
<evidence type="ECO:0000256" key="2">
    <source>
        <dbReference type="ARBA" id="ARBA00022801"/>
    </source>
</evidence>
<dbReference type="OrthoDB" id="405996at2759"/>
<keyword evidence="7" id="KW-1185">Reference proteome</keyword>
<feature type="region of interest" description="Disordered" evidence="4">
    <location>
        <begin position="219"/>
        <end position="313"/>
    </location>
</feature>
<evidence type="ECO:0000256" key="3">
    <source>
        <dbReference type="ARBA" id="ARBA00023136"/>
    </source>
</evidence>
<comment type="caution">
    <text evidence="6">The sequence shown here is derived from an EMBL/GenBank/DDBJ whole genome shotgun (WGS) entry which is preliminary data.</text>
</comment>
<keyword evidence="3" id="KW-0472">Membrane</keyword>
<dbReference type="InterPro" id="IPR043573">
    <property type="entry name" value="Fig4-like"/>
</dbReference>
<evidence type="ECO:0000259" key="5">
    <source>
        <dbReference type="Pfam" id="PF02383"/>
    </source>
</evidence>
<evidence type="ECO:0000256" key="4">
    <source>
        <dbReference type="SAM" id="MobiDB-lite"/>
    </source>
</evidence>
<dbReference type="Pfam" id="PF02383">
    <property type="entry name" value="Syja_N"/>
    <property type="match status" value="1"/>
</dbReference>
<evidence type="ECO:0000313" key="7">
    <source>
        <dbReference type="Proteomes" id="UP000253551"/>
    </source>
</evidence>
<proteinExistence type="predicted"/>
<dbReference type="PANTHER" id="PTHR45738">
    <property type="entry name" value="POLYPHOSPHOINOSITIDE PHOSPHATASE"/>
    <property type="match status" value="1"/>
</dbReference>
<reference evidence="6 7" key="1">
    <citation type="journal article" date="2018" name="G3 (Bethesda)">
        <title>Phylogenetic and Phylogenomic Definition of Rhizopus Species.</title>
        <authorList>
            <person name="Gryganskyi A.P."/>
            <person name="Golan J."/>
            <person name="Dolatabadi S."/>
            <person name="Mondo S."/>
            <person name="Robb S."/>
            <person name="Idnurm A."/>
            <person name="Muszewska A."/>
            <person name="Steczkiewicz K."/>
            <person name="Masonjones S."/>
            <person name="Liao H.L."/>
            <person name="Gajdeczka M.T."/>
            <person name="Anike F."/>
            <person name="Vuek A."/>
            <person name="Anishchenko I.M."/>
            <person name="Voigt K."/>
            <person name="de Hoog G.S."/>
            <person name="Smith M.E."/>
            <person name="Heitman J."/>
            <person name="Vilgalys R."/>
            <person name="Stajich J.E."/>
        </authorList>
    </citation>
    <scope>NUCLEOTIDE SEQUENCE [LARGE SCALE GENOMIC DNA]</scope>
    <source>
        <strain evidence="6 7">LSU 92-RS-03</strain>
    </source>
</reference>
<dbReference type="GO" id="GO:0043813">
    <property type="term" value="F:phosphatidylinositol-3,5-bisphosphate 5-phosphatase activity"/>
    <property type="evidence" value="ECO:0007669"/>
    <property type="project" value="InterPro"/>
</dbReference>
<feature type="compositionally biased region" description="Basic and acidic residues" evidence="4">
    <location>
        <begin position="232"/>
        <end position="252"/>
    </location>
</feature>
<feature type="compositionally biased region" description="Polar residues" evidence="4">
    <location>
        <begin position="269"/>
        <end position="306"/>
    </location>
</feature>
<feature type="non-terminal residue" evidence="6">
    <location>
        <position position="313"/>
    </location>
</feature>
<accession>A0A367J181</accession>
<dbReference type="InterPro" id="IPR002013">
    <property type="entry name" value="SAC_dom"/>
</dbReference>
<evidence type="ECO:0000313" key="6">
    <source>
        <dbReference type="EMBL" id="RCH83692.1"/>
    </source>
</evidence>
<dbReference type="GO" id="GO:0046856">
    <property type="term" value="P:phosphatidylinositol dephosphorylation"/>
    <property type="evidence" value="ECO:0007669"/>
    <property type="project" value="InterPro"/>
</dbReference>
<dbReference type="GO" id="GO:0012505">
    <property type="term" value="C:endomembrane system"/>
    <property type="evidence" value="ECO:0007669"/>
    <property type="project" value="UniProtKB-SubCell"/>
</dbReference>
<protein>
    <submittedName>
        <fullName evidence="6">Phosphatidylinositol-3,5-bisphosphate 5-phosphatase</fullName>
    </submittedName>
</protein>
<feature type="domain" description="SAC" evidence="5">
    <location>
        <begin position="135"/>
        <end position="234"/>
    </location>
</feature>
<keyword evidence="2" id="KW-0378">Hydrolase</keyword>
<gene>
    <name evidence="6" type="primary">FIG4_2</name>
    <name evidence="6" type="ORF">CU098_004477</name>
</gene>
<dbReference type="AlphaFoldDB" id="A0A367J181"/>
<feature type="compositionally biased region" description="Polar residues" evidence="4">
    <location>
        <begin position="219"/>
        <end position="231"/>
    </location>
</feature>
<dbReference type="STRING" id="4846.A0A367J181"/>
<dbReference type="Proteomes" id="UP000253551">
    <property type="component" value="Unassembled WGS sequence"/>
</dbReference>
<dbReference type="PANTHER" id="PTHR45738:SF5">
    <property type="entry name" value="POLYPHOSPHOINOSITIDE PHOSPHATASE"/>
    <property type="match status" value="1"/>
</dbReference>
<dbReference type="EMBL" id="PJQM01004667">
    <property type="protein sequence ID" value="RCH83692.1"/>
    <property type="molecule type" value="Genomic_DNA"/>
</dbReference>
<organism evidence="6 7">
    <name type="scientific">Rhizopus stolonifer</name>
    <name type="common">Rhizopus nigricans</name>
    <dbReference type="NCBI Taxonomy" id="4846"/>
    <lineage>
        <taxon>Eukaryota</taxon>
        <taxon>Fungi</taxon>
        <taxon>Fungi incertae sedis</taxon>
        <taxon>Mucoromycota</taxon>
        <taxon>Mucoromycotina</taxon>
        <taxon>Mucoromycetes</taxon>
        <taxon>Mucorales</taxon>
        <taxon>Mucorineae</taxon>
        <taxon>Rhizopodaceae</taxon>
        <taxon>Rhizopus</taxon>
    </lineage>
</organism>
<evidence type="ECO:0000256" key="1">
    <source>
        <dbReference type="ARBA" id="ARBA00004308"/>
    </source>
</evidence>
<comment type="subcellular location">
    <subcellularLocation>
        <location evidence="1">Endomembrane system</location>
    </subcellularLocation>
</comment>
<name>A0A367J181_RHIST</name>